<evidence type="ECO:0000256" key="1">
    <source>
        <dbReference type="ARBA" id="ARBA00004749"/>
    </source>
</evidence>
<accession>A0A7T5UGY8</accession>
<dbReference type="AlphaFoldDB" id="A0A7T5UGY8"/>
<evidence type="ECO:0000256" key="3">
    <source>
        <dbReference type="ARBA" id="ARBA00022688"/>
    </source>
</evidence>
<dbReference type="InterPro" id="IPR012762">
    <property type="entry name" value="Ubiq_biosynth_COQ9"/>
</dbReference>
<evidence type="ECO:0000256" key="5">
    <source>
        <dbReference type="ARBA" id="ARBA00023121"/>
    </source>
</evidence>
<comment type="similarity">
    <text evidence="2">Belongs to the COQ9 family.</text>
</comment>
<gene>
    <name evidence="8" type="ORF">HYS17_02985</name>
</gene>
<keyword evidence="4" id="KW-0809">Transit peptide</keyword>
<evidence type="ECO:0000256" key="4">
    <source>
        <dbReference type="ARBA" id="ARBA00022946"/>
    </source>
</evidence>
<evidence type="ECO:0000313" key="8">
    <source>
        <dbReference type="EMBL" id="QQG36754.1"/>
    </source>
</evidence>
<dbReference type="GO" id="GO:0006744">
    <property type="term" value="P:ubiquinone biosynthetic process"/>
    <property type="evidence" value="ECO:0007669"/>
    <property type="project" value="UniProtKB-KW"/>
</dbReference>
<dbReference type="NCBIfam" id="TIGR02396">
    <property type="entry name" value="diverge_rpsU"/>
    <property type="match status" value="1"/>
</dbReference>
<protein>
    <submittedName>
        <fullName evidence="8">COQ9 family protein</fullName>
    </submittedName>
</protein>
<dbReference type="InterPro" id="IPR013718">
    <property type="entry name" value="COQ9_C"/>
</dbReference>
<organism evidence="8 9">
    <name type="scientific">Micavibrio aeruginosavorus</name>
    <dbReference type="NCBI Taxonomy" id="349221"/>
    <lineage>
        <taxon>Bacteria</taxon>
        <taxon>Pseudomonadati</taxon>
        <taxon>Bdellovibrionota</taxon>
        <taxon>Bdellovibrionia</taxon>
        <taxon>Bdellovibrionales</taxon>
        <taxon>Pseudobdellovibrionaceae</taxon>
        <taxon>Micavibrio</taxon>
    </lineage>
</organism>
<proteinExistence type="inferred from homology"/>
<dbReference type="Pfam" id="PF08511">
    <property type="entry name" value="COQ9"/>
    <property type="match status" value="1"/>
</dbReference>
<name>A0A7T5UGY8_9BACT</name>
<reference evidence="8 9" key="1">
    <citation type="submission" date="2020-07" db="EMBL/GenBank/DDBJ databases">
        <title>Huge and variable diversity of episymbiotic CPR bacteria and DPANN archaea in groundwater ecosystems.</title>
        <authorList>
            <person name="He C.Y."/>
            <person name="Keren R."/>
            <person name="Whittaker M."/>
            <person name="Farag I.F."/>
            <person name="Doudna J."/>
            <person name="Cate J.H.D."/>
            <person name="Banfield J.F."/>
        </authorList>
    </citation>
    <scope>NUCLEOTIDE SEQUENCE [LARGE SCALE GENOMIC DNA]</scope>
    <source>
        <strain evidence="8">NC_groundwater_70_Ag_B-0.1um_54_66</strain>
    </source>
</reference>
<evidence type="ECO:0000256" key="6">
    <source>
        <dbReference type="ARBA" id="ARBA00058104"/>
    </source>
</evidence>
<keyword evidence="3" id="KW-0831">Ubiquinone biosynthesis</keyword>
<dbReference type="PANTHER" id="PTHR21427:SF19">
    <property type="entry name" value="UBIQUINONE BIOSYNTHESIS PROTEIN COQ9, MITOCHONDRIAL"/>
    <property type="match status" value="1"/>
</dbReference>
<feature type="domain" description="COQ9 C-terminal" evidence="7">
    <location>
        <begin position="129"/>
        <end position="196"/>
    </location>
</feature>
<dbReference type="EMBL" id="CP066681">
    <property type="protein sequence ID" value="QQG36754.1"/>
    <property type="molecule type" value="Genomic_DNA"/>
</dbReference>
<dbReference type="Gene3D" id="1.10.357.10">
    <property type="entry name" value="Tetracycline Repressor, domain 2"/>
    <property type="match status" value="1"/>
</dbReference>
<evidence type="ECO:0000313" key="9">
    <source>
        <dbReference type="Proteomes" id="UP000595362"/>
    </source>
</evidence>
<dbReference type="Proteomes" id="UP000595362">
    <property type="component" value="Chromosome"/>
</dbReference>
<evidence type="ECO:0000259" key="7">
    <source>
        <dbReference type="Pfam" id="PF08511"/>
    </source>
</evidence>
<sequence>MRTRPANDFSARNSTQDIRDRILEAALPNVPFDGWTWKLIEQAAVNAGYGDSMARSVFPGGLSDALDHFSSMADKRMLERLENIDPETLRVRDRIHTAVMARLRVLYPWRDAVRQATSYWAMPSRTGRGIRIMWRTADAIWNWAGDTATDYNRYTKRTLLCGVLVSTILAWLEDDSHGMSETEAFLDRRINTVLTLGKALGKMKSFTQPGKTRRTS</sequence>
<comment type="pathway">
    <text evidence="1">Cofactor biosynthesis; ubiquinone biosynthesis.</text>
</comment>
<evidence type="ECO:0000256" key="2">
    <source>
        <dbReference type="ARBA" id="ARBA00010766"/>
    </source>
</evidence>
<dbReference type="GO" id="GO:0008289">
    <property type="term" value="F:lipid binding"/>
    <property type="evidence" value="ECO:0007669"/>
    <property type="project" value="UniProtKB-KW"/>
</dbReference>
<comment type="function">
    <text evidence="6">Membrane-associated protein that warps the membrane surface to access and bind aromatic isoprenes with high specificity, including ubiquinone (CoQ) isoprene intermediates and presents them directly to COQ7, therefore facilitating the COQ7-mediated hydroxylase step. Participates in the biosynthesis of coenzyme Q, also named ubiquinone, an essential lipid-soluble electron transporter for aerobic cellular respiration.</text>
</comment>
<dbReference type="PANTHER" id="PTHR21427">
    <property type="entry name" value="UBIQUINONE BIOSYNTHESIS PROTEIN COQ9, MITOCHONDRIAL"/>
    <property type="match status" value="1"/>
</dbReference>
<keyword evidence="5" id="KW-0446">Lipid-binding</keyword>